<name>I9VWM7_BACFG</name>
<dbReference type="PATRIC" id="fig|997881.3.peg.1550"/>
<protein>
    <recommendedName>
        <fullName evidence="3">Glycosyl transferase family 1 domain-containing protein</fullName>
    </recommendedName>
</protein>
<evidence type="ECO:0000313" key="2">
    <source>
        <dbReference type="Proteomes" id="UP000003917"/>
    </source>
</evidence>
<organism evidence="1 2">
    <name type="scientific">Bacteroides fragilis CL05T12C13</name>
    <dbReference type="NCBI Taxonomy" id="997881"/>
    <lineage>
        <taxon>Bacteria</taxon>
        <taxon>Pseudomonadati</taxon>
        <taxon>Bacteroidota</taxon>
        <taxon>Bacteroidia</taxon>
        <taxon>Bacteroidales</taxon>
        <taxon>Bacteroidaceae</taxon>
        <taxon>Bacteroides</taxon>
    </lineage>
</organism>
<dbReference type="RefSeq" id="WP_005800709.1">
    <property type="nucleotide sequence ID" value="NZ_JH724193.1"/>
</dbReference>
<accession>I9VWM7</accession>
<evidence type="ECO:0008006" key="3">
    <source>
        <dbReference type="Google" id="ProtNLM"/>
    </source>
</evidence>
<proteinExistence type="predicted"/>
<comment type="caution">
    <text evidence="1">The sequence shown here is derived from an EMBL/GenBank/DDBJ whole genome shotgun (WGS) entry which is preliminary data.</text>
</comment>
<sequence>MINGKFFIISLFDDFLDENSRASAISRRIVNNQLITSNFDHSQKIFKEEIAQYNTICLKVPSYKRNLGIGRIYSHLVFAFRLNKFLSECKDPIRAVYCFMPTSTAAFICGIFCKRKKVKFIIDIIDIWPDSLLPVSKWFVIAYPFLCIWKLVTVLAYKMADYIVAESKQYAQIAHRFNLSVPYQHFYLGVDKALVHRLITSSNLKLDKPVDQIWVCYGGSLGTSYDFDEILQVLNETQKIYNYKFFFIGDGVERNHIEDMVSLYNLDVFITGFLSYQDYLCYLYHCDIAINIFRKNTKVVHSYKFNDYVATNCFILNSLDGETSELIEKYKIGKNFDFDDNSLKNVLVDILDNWSFYEKYRNNNQILLNEILDKNKIYSSLPSFIDEIEC</sequence>
<dbReference type="Proteomes" id="UP000003917">
    <property type="component" value="Unassembled WGS sequence"/>
</dbReference>
<gene>
    <name evidence="1" type="ORF">HMPREF1080_01480</name>
</gene>
<reference evidence="1 2" key="1">
    <citation type="submission" date="2012-02" db="EMBL/GenBank/DDBJ databases">
        <title>The Genome Sequence of Bacteroides fragilis CL05T12C13.</title>
        <authorList>
            <consortium name="The Broad Institute Genome Sequencing Platform"/>
            <person name="Earl A."/>
            <person name="Ward D."/>
            <person name="Feldgarden M."/>
            <person name="Gevers D."/>
            <person name="Zitomersky N.L."/>
            <person name="Coyne M.J."/>
            <person name="Comstock L.E."/>
            <person name="Young S.K."/>
            <person name="Zeng Q."/>
            <person name="Gargeya S."/>
            <person name="Fitzgerald M."/>
            <person name="Haas B."/>
            <person name="Abouelleil A."/>
            <person name="Alvarado L."/>
            <person name="Arachchi H.M."/>
            <person name="Berlin A."/>
            <person name="Chapman S.B."/>
            <person name="Gearin G."/>
            <person name="Goldberg J."/>
            <person name="Griggs A."/>
            <person name="Gujja S."/>
            <person name="Hansen M."/>
            <person name="Heiman D."/>
            <person name="Howarth C."/>
            <person name="Larimer J."/>
            <person name="Lui A."/>
            <person name="MacDonald P.J.P."/>
            <person name="McCowen C."/>
            <person name="Montmayeur A."/>
            <person name="Murphy C."/>
            <person name="Neiman D."/>
            <person name="Pearson M."/>
            <person name="Priest M."/>
            <person name="Roberts A."/>
            <person name="Saif S."/>
            <person name="Shea T."/>
            <person name="Sisk P."/>
            <person name="Stolte C."/>
            <person name="Sykes S."/>
            <person name="Wortman J."/>
            <person name="Nusbaum C."/>
            <person name="Birren B."/>
        </authorList>
    </citation>
    <scope>NUCLEOTIDE SEQUENCE [LARGE SCALE GENOMIC DNA]</scope>
    <source>
        <strain evidence="1 2">CL05T12C13</strain>
    </source>
</reference>
<dbReference type="SUPFAM" id="SSF53756">
    <property type="entry name" value="UDP-Glycosyltransferase/glycogen phosphorylase"/>
    <property type="match status" value="1"/>
</dbReference>
<evidence type="ECO:0000313" key="1">
    <source>
        <dbReference type="EMBL" id="EIZ00432.1"/>
    </source>
</evidence>
<dbReference type="HOGENOM" id="CLU_009583_11_6_10"/>
<dbReference type="AlphaFoldDB" id="I9VWM7"/>
<dbReference type="EMBL" id="AGXP01000016">
    <property type="protein sequence ID" value="EIZ00432.1"/>
    <property type="molecule type" value="Genomic_DNA"/>
</dbReference>
<dbReference type="Gene3D" id="3.40.50.2000">
    <property type="entry name" value="Glycogen Phosphorylase B"/>
    <property type="match status" value="2"/>
</dbReference>